<dbReference type="AlphaFoldDB" id="A0A6G1LK55"/>
<dbReference type="EMBL" id="ML995811">
    <property type="protein sequence ID" value="KAF2773255.1"/>
    <property type="molecule type" value="Genomic_DNA"/>
</dbReference>
<proteinExistence type="predicted"/>
<evidence type="ECO:0000313" key="4">
    <source>
        <dbReference type="Proteomes" id="UP000799436"/>
    </source>
</evidence>
<dbReference type="Proteomes" id="UP000799436">
    <property type="component" value="Unassembled WGS sequence"/>
</dbReference>
<dbReference type="OrthoDB" id="3918393at2759"/>
<reference evidence="3" key="1">
    <citation type="journal article" date="2020" name="Stud. Mycol.">
        <title>101 Dothideomycetes genomes: a test case for predicting lifestyles and emergence of pathogens.</title>
        <authorList>
            <person name="Haridas S."/>
            <person name="Albert R."/>
            <person name="Binder M."/>
            <person name="Bloem J."/>
            <person name="Labutti K."/>
            <person name="Salamov A."/>
            <person name="Andreopoulos B."/>
            <person name="Baker S."/>
            <person name="Barry K."/>
            <person name="Bills G."/>
            <person name="Bluhm B."/>
            <person name="Cannon C."/>
            <person name="Castanera R."/>
            <person name="Culley D."/>
            <person name="Daum C."/>
            <person name="Ezra D."/>
            <person name="Gonzalez J."/>
            <person name="Henrissat B."/>
            <person name="Kuo A."/>
            <person name="Liang C."/>
            <person name="Lipzen A."/>
            <person name="Lutzoni F."/>
            <person name="Magnuson J."/>
            <person name="Mondo S."/>
            <person name="Nolan M."/>
            <person name="Ohm R."/>
            <person name="Pangilinan J."/>
            <person name="Park H.-J."/>
            <person name="Ramirez L."/>
            <person name="Alfaro M."/>
            <person name="Sun H."/>
            <person name="Tritt A."/>
            <person name="Yoshinaga Y."/>
            <person name="Zwiers L.-H."/>
            <person name="Turgeon B."/>
            <person name="Goodwin S."/>
            <person name="Spatafora J."/>
            <person name="Crous P."/>
            <person name="Grigoriev I."/>
        </authorList>
    </citation>
    <scope>NUCLEOTIDE SEQUENCE</scope>
    <source>
        <strain evidence="3">CBS 116005</strain>
    </source>
</reference>
<feature type="region of interest" description="Disordered" evidence="2">
    <location>
        <begin position="446"/>
        <end position="474"/>
    </location>
</feature>
<feature type="coiled-coil region" evidence="1">
    <location>
        <begin position="223"/>
        <end position="370"/>
    </location>
</feature>
<name>A0A6G1LK55_9PEZI</name>
<keyword evidence="1" id="KW-0175">Coiled coil</keyword>
<gene>
    <name evidence="3" type="ORF">EJ03DRAFT_124689</name>
</gene>
<keyword evidence="4" id="KW-1185">Reference proteome</keyword>
<feature type="compositionally biased region" description="Low complexity" evidence="2">
    <location>
        <begin position="164"/>
        <end position="173"/>
    </location>
</feature>
<sequence>MKARTSLSPTQSSPQVVRMRVDSPGKSDGKDEANPKNSGLIADDALPPQQFPSPQRIPPPQFNPLDHMEGVPSPRGHMPPPPPIPNGVTRDSRSTSSSHQSHRDTRRDISPRTGLLSPIPNGVRRVSGGGGATPMRPTFNSDGYMAGPTPTFPPSTPSYPPSPGMQSQQPQQPRDYGFVPSHSHTPSSVYSQAAGDDVMSPPVSQWSAAVGHATTSGKSGRIIDKLMGESDKMKRELNETHLKIQQLQEELAVQKPRMEELERRNDHLTHASEVDKSLLDRKDRKIEELKADNATMKERMLKAEAAAQQCARRLEEDEAKHARDTQRMIEESKHATINAKILQESYRRLQQDIEQRRDTWTRDIREVQQQLDTTRTALNKGDIVREHMRLEIEKQKKLYEQMVAKWEVMEREMHEALHKGENSDEVLRKKSMEMEELTKQMRYVVGVKKARPRDASPSGASAGSRGVSPHGSGG</sequence>
<feature type="region of interest" description="Disordered" evidence="2">
    <location>
        <begin position="1"/>
        <end position="198"/>
    </location>
</feature>
<evidence type="ECO:0000256" key="1">
    <source>
        <dbReference type="SAM" id="Coils"/>
    </source>
</evidence>
<feature type="compositionally biased region" description="Polar residues" evidence="2">
    <location>
        <begin position="182"/>
        <end position="191"/>
    </location>
</feature>
<feature type="compositionally biased region" description="Low complexity" evidence="2">
    <location>
        <begin position="455"/>
        <end position="474"/>
    </location>
</feature>
<feature type="compositionally biased region" description="Pro residues" evidence="2">
    <location>
        <begin position="49"/>
        <end position="62"/>
    </location>
</feature>
<organism evidence="3 4">
    <name type="scientific">Teratosphaeria nubilosa</name>
    <dbReference type="NCBI Taxonomy" id="161662"/>
    <lineage>
        <taxon>Eukaryota</taxon>
        <taxon>Fungi</taxon>
        <taxon>Dikarya</taxon>
        <taxon>Ascomycota</taxon>
        <taxon>Pezizomycotina</taxon>
        <taxon>Dothideomycetes</taxon>
        <taxon>Dothideomycetidae</taxon>
        <taxon>Mycosphaerellales</taxon>
        <taxon>Teratosphaeriaceae</taxon>
        <taxon>Teratosphaeria</taxon>
    </lineage>
</organism>
<evidence type="ECO:0008006" key="5">
    <source>
        <dbReference type="Google" id="ProtNLM"/>
    </source>
</evidence>
<feature type="compositionally biased region" description="Pro residues" evidence="2">
    <location>
        <begin position="150"/>
        <end position="163"/>
    </location>
</feature>
<protein>
    <recommendedName>
        <fullName evidence="5">SWI5-dependent HO expression protein 3</fullName>
    </recommendedName>
</protein>
<feature type="compositionally biased region" description="Polar residues" evidence="2">
    <location>
        <begin position="1"/>
        <end position="15"/>
    </location>
</feature>
<evidence type="ECO:0000256" key="2">
    <source>
        <dbReference type="SAM" id="MobiDB-lite"/>
    </source>
</evidence>
<feature type="compositionally biased region" description="Basic and acidic residues" evidence="2">
    <location>
        <begin position="19"/>
        <end position="34"/>
    </location>
</feature>
<accession>A0A6G1LK55</accession>
<evidence type="ECO:0000313" key="3">
    <source>
        <dbReference type="EMBL" id="KAF2773255.1"/>
    </source>
</evidence>
<feature type="compositionally biased region" description="Basic and acidic residues" evidence="2">
    <location>
        <begin position="101"/>
        <end position="110"/>
    </location>
</feature>